<dbReference type="KEGG" id="cbr:CBG_22841"/>
<accession>A8Y365</accession>
<feature type="region of interest" description="Disordered" evidence="1">
    <location>
        <begin position="35"/>
        <end position="65"/>
    </location>
</feature>
<sequence>MIALISLVLAVLAPQAQAVIGGDLNCTTYNGTASPVSTVPQSRPPNVSPPPGVPSSPPTAPPRADSVTLADASTLFWIVPTTSPFAEPSDYKTLSTPTAREPAIDVHPPLPRQHLSLEPAHLTMLIRALPVPHGLQMDSAPTPSTLWLRERPIVPELAEYVEDLVGDKTRPVDDHDSQNIAF</sequence>
<evidence type="ECO:0000256" key="1">
    <source>
        <dbReference type="SAM" id="MobiDB-lite"/>
    </source>
</evidence>
<reference evidence="3 4" key="1">
    <citation type="journal article" date="2003" name="PLoS Biol.">
        <title>The genome sequence of Caenorhabditis briggsae: a platform for comparative genomics.</title>
        <authorList>
            <person name="Stein L.D."/>
            <person name="Bao Z."/>
            <person name="Blasiar D."/>
            <person name="Blumenthal T."/>
            <person name="Brent M.R."/>
            <person name="Chen N."/>
            <person name="Chinwalla A."/>
            <person name="Clarke L."/>
            <person name="Clee C."/>
            <person name="Coghlan A."/>
            <person name="Coulson A."/>
            <person name="D'Eustachio P."/>
            <person name="Fitch D.H."/>
            <person name="Fulton L.A."/>
            <person name="Fulton R.E."/>
            <person name="Griffiths-Jones S."/>
            <person name="Harris T.W."/>
            <person name="Hillier L.W."/>
            <person name="Kamath R."/>
            <person name="Kuwabara P.E."/>
            <person name="Mardis E.R."/>
            <person name="Marra M.A."/>
            <person name="Miner T.L."/>
            <person name="Minx P."/>
            <person name="Mullikin J.C."/>
            <person name="Plumb R.W."/>
            <person name="Rogers J."/>
            <person name="Schein J.E."/>
            <person name="Sohrmann M."/>
            <person name="Spieth J."/>
            <person name="Stajich J.E."/>
            <person name="Wei C."/>
            <person name="Willey D."/>
            <person name="Wilson R.K."/>
            <person name="Durbin R."/>
            <person name="Waterston R.H."/>
        </authorList>
    </citation>
    <scope>NUCLEOTIDE SEQUENCE [LARGE SCALE GENOMIC DNA]</scope>
    <source>
        <strain evidence="3 4">AF16</strain>
    </source>
</reference>
<dbReference type="GeneID" id="8580290"/>
<proteinExistence type="predicted"/>
<evidence type="ECO:0000256" key="2">
    <source>
        <dbReference type="SAM" id="SignalP"/>
    </source>
</evidence>
<keyword evidence="2" id="KW-0732">Signal</keyword>
<dbReference type="CTD" id="8580290"/>
<protein>
    <submittedName>
        <fullName evidence="3">Protein CBG22841</fullName>
    </submittedName>
</protein>
<evidence type="ECO:0000313" key="5">
    <source>
        <dbReference type="WormBase" id="CBG22841"/>
    </source>
</evidence>
<feature type="signal peptide" evidence="2">
    <location>
        <begin position="1"/>
        <end position="18"/>
    </location>
</feature>
<organism evidence="3 4">
    <name type="scientific">Caenorhabditis briggsae</name>
    <dbReference type="NCBI Taxonomy" id="6238"/>
    <lineage>
        <taxon>Eukaryota</taxon>
        <taxon>Metazoa</taxon>
        <taxon>Ecdysozoa</taxon>
        <taxon>Nematoda</taxon>
        <taxon>Chromadorea</taxon>
        <taxon>Rhabditida</taxon>
        <taxon>Rhabditina</taxon>
        <taxon>Rhabditomorpha</taxon>
        <taxon>Rhabditoidea</taxon>
        <taxon>Rhabditidae</taxon>
        <taxon>Peloderinae</taxon>
        <taxon>Caenorhabditis</taxon>
    </lineage>
</organism>
<name>A8Y365_CAEBR</name>
<evidence type="ECO:0000313" key="3">
    <source>
        <dbReference type="EMBL" id="CAP39334.2"/>
    </source>
</evidence>
<dbReference type="eggNOG" id="ENOG502TK0H">
    <property type="taxonomic scope" value="Eukaryota"/>
</dbReference>
<dbReference type="EMBL" id="HE600994">
    <property type="protein sequence ID" value="CAP39334.2"/>
    <property type="molecule type" value="Genomic_DNA"/>
</dbReference>
<dbReference type="RefSeq" id="XP_045097672.1">
    <property type="nucleotide sequence ID" value="XM_045238413.1"/>
</dbReference>
<dbReference type="HOGENOM" id="CLU_1596007_0_0_1"/>
<gene>
    <name evidence="3 5" type="ORF">CBG22841</name>
    <name evidence="3" type="ORF">CBG_22841</name>
</gene>
<reference evidence="3 4" key="2">
    <citation type="journal article" date="2011" name="PLoS Genet.">
        <title>Caenorhabditis briggsae recombinant inbred line genotypes reveal inter-strain incompatibility and the evolution of recombination.</title>
        <authorList>
            <person name="Ross J.A."/>
            <person name="Koboldt D.C."/>
            <person name="Staisch J.E."/>
            <person name="Chamberlin H.M."/>
            <person name="Gupta B.P."/>
            <person name="Miller R.D."/>
            <person name="Baird S.E."/>
            <person name="Haag E.S."/>
        </authorList>
    </citation>
    <scope>NUCLEOTIDE SEQUENCE [LARGE SCALE GENOMIC DNA]</scope>
    <source>
        <strain evidence="3 4">AF16</strain>
    </source>
</reference>
<keyword evidence="4" id="KW-1185">Reference proteome</keyword>
<feature type="compositionally biased region" description="Pro residues" evidence="1">
    <location>
        <begin position="42"/>
        <end position="61"/>
    </location>
</feature>
<dbReference type="AlphaFoldDB" id="A8Y365"/>
<dbReference type="InParanoid" id="A8Y365"/>
<dbReference type="WormBase" id="CBG22841">
    <property type="protein sequence ID" value="CBP47152"/>
    <property type="gene ID" value="WBGene00041304"/>
</dbReference>
<feature type="chain" id="PRO_5002733280" evidence="2">
    <location>
        <begin position="19"/>
        <end position="182"/>
    </location>
</feature>
<evidence type="ECO:0000313" key="4">
    <source>
        <dbReference type="Proteomes" id="UP000008549"/>
    </source>
</evidence>
<dbReference type="Proteomes" id="UP000008549">
    <property type="component" value="Unassembled WGS sequence"/>
</dbReference>